<evidence type="ECO:0008006" key="5">
    <source>
        <dbReference type="Google" id="ProtNLM"/>
    </source>
</evidence>
<comment type="caution">
    <text evidence="3">The sequence shown here is derived from an EMBL/GenBank/DDBJ whole genome shotgun (WGS) entry which is preliminary data.</text>
</comment>
<keyword evidence="2" id="KW-0732">Signal</keyword>
<proteinExistence type="predicted"/>
<feature type="chain" id="PRO_5040298660" description="Secreted protein" evidence="2">
    <location>
        <begin position="34"/>
        <end position="104"/>
    </location>
</feature>
<keyword evidence="4" id="KW-1185">Reference proteome</keyword>
<evidence type="ECO:0000256" key="1">
    <source>
        <dbReference type="SAM" id="MobiDB-lite"/>
    </source>
</evidence>
<feature type="signal peptide" evidence="2">
    <location>
        <begin position="1"/>
        <end position="33"/>
    </location>
</feature>
<organism evidence="3 4">
    <name type="scientific">Drosophila gunungcola</name>
    <name type="common">fruit fly</name>
    <dbReference type="NCBI Taxonomy" id="103775"/>
    <lineage>
        <taxon>Eukaryota</taxon>
        <taxon>Metazoa</taxon>
        <taxon>Ecdysozoa</taxon>
        <taxon>Arthropoda</taxon>
        <taxon>Hexapoda</taxon>
        <taxon>Insecta</taxon>
        <taxon>Pterygota</taxon>
        <taxon>Neoptera</taxon>
        <taxon>Endopterygota</taxon>
        <taxon>Diptera</taxon>
        <taxon>Brachycera</taxon>
        <taxon>Muscomorpha</taxon>
        <taxon>Ephydroidea</taxon>
        <taxon>Drosophilidae</taxon>
        <taxon>Drosophila</taxon>
        <taxon>Sophophora</taxon>
    </lineage>
</organism>
<reference evidence="3" key="1">
    <citation type="journal article" date="2023" name="Genome Biol. Evol.">
        <title>Long-read-based Genome Assembly of Drosophila gunungcola Reveals Fewer Chemosensory Genes in Flower-breeding Species.</title>
        <authorList>
            <person name="Negi A."/>
            <person name="Liao B.Y."/>
            <person name="Yeh S.D."/>
        </authorList>
    </citation>
    <scope>NUCLEOTIDE SEQUENCE</scope>
    <source>
        <strain evidence="3">Sukarami</strain>
    </source>
</reference>
<dbReference type="EMBL" id="JAMKOV010000149">
    <property type="protein sequence ID" value="KAI8033317.1"/>
    <property type="molecule type" value="Genomic_DNA"/>
</dbReference>
<dbReference type="Proteomes" id="UP001059596">
    <property type="component" value="Unassembled WGS sequence"/>
</dbReference>
<evidence type="ECO:0000313" key="3">
    <source>
        <dbReference type="EMBL" id="KAI8033317.1"/>
    </source>
</evidence>
<name>A0A9Q0BHX8_9MUSC</name>
<feature type="region of interest" description="Disordered" evidence="1">
    <location>
        <begin position="73"/>
        <end position="104"/>
    </location>
</feature>
<evidence type="ECO:0000256" key="2">
    <source>
        <dbReference type="SAM" id="SignalP"/>
    </source>
</evidence>
<gene>
    <name evidence="3" type="ORF">M5D96_013921</name>
</gene>
<sequence>MLHAKESHWPTPLFTHQLILVILVCSLQSGTYQGLIDSCPWPCICRPSGNTSTWERPGARLRPHVALAALQHKKPAPSAKCPSAFESHSVAAVSQHQHQHQHQR</sequence>
<protein>
    <recommendedName>
        <fullName evidence="5">Secreted protein</fullName>
    </recommendedName>
</protein>
<feature type="compositionally biased region" description="Low complexity" evidence="1">
    <location>
        <begin position="87"/>
        <end position="96"/>
    </location>
</feature>
<accession>A0A9Q0BHX8</accession>
<evidence type="ECO:0000313" key="4">
    <source>
        <dbReference type="Proteomes" id="UP001059596"/>
    </source>
</evidence>
<dbReference type="AlphaFoldDB" id="A0A9Q0BHX8"/>